<feature type="transmembrane region" description="Helical" evidence="2">
    <location>
        <begin position="134"/>
        <end position="152"/>
    </location>
</feature>
<protein>
    <submittedName>
        <fullName evidence="3">Uncharacterized protein</fullName>
    </submittedName>
</protein>
<keyword evidence="2" id="KW-0812">Transmembrane</keyword>
<dbReference type="AlphaFoldDB" id="A0A8J2SA83"/>
<reference evidence="3" key="1">
    <citation type="submission" date="2021-11" db="EMBL/GenBank/DDBJ databases">
        <authorList>
            <consortium name="Genoscope - CEA"/>
            <person name="William W."/>
        </authorList>
    </citation>
    <scope>NUCLEOTIDE SEQUENCE</scope>
</reference>
<evidence type="ECO:0000256" key="1">
    <source>
        <dbReference type="SAM" id="MobiDB-lite"/>
    </source>
</evidence>
<evidence type="ECO:0000256" key="2">
    <source>
        <dbReference type="SAM" id="Phobius"/>
    </source>
</evidence>
<evidence type="ECO:0000313" key="3">
    <source>
        <dbReference type="EMBL" id="CAH0366411.1"/>
    </source>
</evidence>
<dbReference type="Proteomes" id="UP000789595">
    <property type="component" value="Unassembled WGS sequence"/>
</dbReference>
<feature type="transmembrane region" description="Helical" evidence="2">
    <location>
        <begin position="172"/>
        <end position="194"/>
    </location>
</feature>
<gene>
    <name evidence="3" type="ORF">PECAL_1P29030</name>
</gene>
<feature type="transmembrane region" description="Helical" evidence="2">
    <location>
        <begin position="236"/>
        <end position="259"/>
    </location>
</feature>
<keyword evidence="2" id="KW-1133">Transmembrane helix</keyword>
<feature type="transmembrane region" description="Helical" evidence="2">
    <location>
        <begin position="64"/>
        <end position="86"/>
    </location>
</feature>
<comment type="caution">
    <text evidence="3">The sequence shown here is derived from an EMBL/GenBank/DDBJ whole genome shotgun (WGS) entry which is preliminary data.</text>
</comment>
<feature type="region of interest" description="Disordered" evidence="1">
    <location>
        <begin position="1"/>
        <end position="27"/>
    </location>
</feature>
<keyword evidence="2" id="KW-0472">Membrane</keyword>
<evidence type="ECO:0000313" key="4">
    <source>
        <dbReference type="Proteomes" id="UP000789595"/>
    </source>
</evidence>
<proteinExistence type="predicted"/>
<feature type="transmembrane region" description="Helical" evidence="2">
    <location>
        <begin position="206"/>
        <end position="224"/>
    </location>
</feature>
<feature type="compositionally biased region" description="Basic and acidic residues" evidence="1">
    <location>
        <begin position="1"/>
        <end position="10"/>
    </location>
</feature>
<accession>A0A8J2SA83</accession>
<name>A0A8J2SA83_9STRA</name>
<dbReference type="OrthoDB" id="413369at2759"/>
<organism evidence="3 4">
    <name type="scientific">Pelagomonas calceolata</name>
    <dbReference type="NCBI Taxonomy" id="35677"/>
    <lineage>
        <taxon>Eukaryota</taxon>
        <taxon>Sar</taxon>
        <taxon>Stramenopiles</taxon>
        <taxon>Ochrophyta</taxon>
        <taxon>Pelagophyceae</taxon>
        <taxon>Pelagomonadales</taxon>
        <taxon>Pelagomonadaceae</taxon>
        <taxon>Pelagomonas</taxon>
    </lineage>
</organism>
<sequence length="292" mass="31446">MEQSPEETRRAPLLSEAPPSPMHDAEEMEEIECGKVEAVCRCCGACQGGPQHDVAAANKCVTRLLAWIAMNLLVYAGQRAMVAAGLPSDGIDPTGRRATFILESVQMLILHACGTAIFAHVLAPERRLLTRWTANAGFFVVASVTGCVFSLLSDLTPLETSLSSRGGEGAAYIAVSCAVAFFVLLGLWFHVWYARRSSTKLGVMPYLAPRLAVVGAYAAYIIVLDVNNDAWELHHYLIAWIGTLFCAFDHPASVVCLAITTGIFVQGLAAYGPAEISDRRAEYVDWSPNGPG</sequence>
<keyword evidence="4" id="KW-1185">Reference proteome</keyword>
<feature type="transmembrane region" description="Helical" evidence="2">
    <location>
        <begin position="98"/>
        <end position="122"/>
    </location>
</feature>
<dbReference type="EMBL" id="CAKKNE010000001">
    <property type="protein sequence ID" value="CAH0366411.1"/>
    <property type="molecule type" value="Genomic_DNA"/>
</dbReference>